<feature type="domain" description="SET" evidence="1">
    <location>
        <begin position="7"/>
        <end position="132"/>
    </location>
</feature>
<organism evidence="2">
    <name type="scientific">marine metagenome</name>
    <dbReference type="NCBI Taxonomy" id="408172"/>
    <lineage>
        <taxon>unclassified sequences</taxon>
        <taxon>metagenomes</taxon>
        <taxon>ecological metagenomes</taxon>
    </lineage>
</organism>
<dbReference type="CDD" id="cd08161">
    <property type="entry name" value="SET"/>
    <property type="match status" value="1"/>
</dbReference>
<dbReference type="Gene3D" id="2.170.270.10">
    <property type="entry name" value="SET domain"/>
    <property type="match status" value="1"/>
</dbReference>
<dbReference type="EMBL" id="UINC01113497">
    <property type="protein sequence ID" value="SVC83144.1"/>
    <property type="molecule type" value="Genomic_DNA"/>
</dbReference>
<name>A0A382QC55_9ZZZZ</name>
<sequence length="146" mass="16651">MYRPLPEQLTIKNSPIEGLGLFATQDIKANSFLGITHIRDEQFENKYIRTPLGGFYNHSNNPSVMRMVSDALPTLKFGDLIDPNANTQKLKDGKNDRENLFYNLNEKGDAKYMFLISCKDIKAGEELTSNYNLYTYPKTGIGIQMF</sequence>
<dbReference type="SUPFAM" id="SSF82199">
    <property type="entry name" value="SET domain"/>
    <property type="match status" value="1"/>
</dbReference>
<gene>
    <name evidence="2" type="ORF">METZ01_LOCUS335998</name>
</gene>
<dbReference type="PROSITE" id="PS50280">
    <property type="entry name" value="SET"/>
    <property type="match status" value="1"/>
</dbReference>
<evidence type="ECO:0000313" key="2">
    <source>
        <dbReference type="EMBL" id="SVC83144.1"/>
    </source>
</evidence>
<dbReference type="AlphaFoldDB" id="A0A382QC55"/>
<dbReference type="InterPro" id="IPR046341">
    <property type="entry name" value="SET_dom_sf"/>
</dbReference>
<dbReference type="Pfam" id="PF00856">
    <property type="entry name" value="SET"/>
    <property type="match status" value="1"/>
</dbReference>
<dbReference type="InterPro" id="IPR001214">
    <property type="entry name" value="SET_dom"/>
</dbReference>
<reference evidence="2" key="1">
    <citation type="submission" date="2018-05" db="EMBL/GenBank/DDBJ databases">
        <authorList>
            <person name="Lanie J.A."/>
            <person name="Ng W.-L."/>
            <person name="Kazmierczak K.M."/>
            <person name="Andrzejewski T.M."/>
            <person name="Davidsen T.M."/>
            <person name="Wayne K.J."/>
            <person name="Tettelin H."/>
            <person name="Glass J.I."/>
            <person name="Rusch D."/>
            <person name="Podicherti R."/>
            <person name="Tsui H.-C.T."/>
            <person name="Winkler M.E."/>
        </authorList>
    </citation>
    <scope>NUCLEOTIDE SEQUENCE</scope>
</reference>
<proteinExistence type="predicted"/>
<protein>
    <recommendedName>
        <fullName evidence="1">SET domain-containing protein</fullName>
    </recommendedName>
</protein>
<accession>A0A382QC55</accession>
<evidence type="ECO:0000259" key="1">
    <source>
        <dbReference type="PROSITE" id="PS50280"/>
    </source>
</evidence>